<sequence>MLYSLCNNIKYTIRWHLESAAIFFYLFSSIIAPFVGIFLFLILIFSPLFLFGWGYLLWFYYDCRTPERGSRPNPNIRKWRLYRLIQSYFPITLIKTADLSPENNYLIGTHPHGVLAFGPFISLCTDAAGFDQLFPGIECTIATLRGMFWFPIRREQVLLMSNLIAVNKESIDFYLNQKSKGRALAIVVGGANEVLTAHPHTYNICLKNRKGFIKAAFRNGAHLVPMFNFGENDYYSQLPNGKGSIVHGIQQLIKKIITYSPTFVLGRGFFQPLIGYMPRRRPITCVMGKPIPVERNPNPTQEQVDELHAKYCQELTELFEKYKLRCGAKLSDHLCFY</sequence>
<evidence type="ECO:0000256" key="11">
    <source>
        <dbReference type="ARBA" id="ARBA00023098"/>
    </source>
</evidence>
<evidence type="ECO:0000256" key="7">
    <source>
        <dbReference type="ARBA" id="ARBA00022692"/>
    </source>
</evidence>
<evidence type="ECO:0000256" key="12">
    <source>
        <dbReference type="ARBA" id="ARBA00023136"/>
    </source>
</evidence>
<evidence type="ECO:0000256" key="1">
    <source>
        <dbReference type="ARBA" id="ARBA00004477"/>
    </source>
</evidence>
<dbReference type="GO" id="GO:0006071">
    <property type="term" value="P:glycerol metabolic process"/>
    <property type="evidence" value="ECO:0007669"/>
    <property type="project" value="UniProtKB-KW"/>
</dbReference>
<reference evidence="15 16" key="2">
    <citation type="submission" date="2018-10" db="EMBL/GenBank/DDBJ databases">
        <authorList>
            <consortium name="Pathogen Informatics"/>
        </authorList>
    </citation>
    <scope>NUCLEOTIDE SEQUENCE [LARGE SCALE GENOMIC DNA]</scope>
</reference>
<comment type="subcellular location">
    <subcellularLocation>
        <location evidence="1 14">Endoplasmic reticulum membrane</location>
        <topology evidence="1 14">Multi-pass membrane protein</topology>
    </subcellularLocation>
</comment>
<proteinExistence type="inferred from homology"/>
<evidence type="ECO:0000256" key="8">
    <source>
        <dbReference type="ARBA" id="ARBA00022798"/>
    </source>
</evidence>
<dbReference type="OrthoDB" id="5855068at2759"/>
<evidence type="ECO:0000256" key="9">
    <source>
        <dbReference type="ARBA" id="ARBA00022824"/>
    </source>
</evidence>
<comment type="pathway">
    <text evidence="3">Lipid metabolism.</text>
</comment>
<comment type="pathway">
    <text evidence="2">Glycerolipid metabolism; triacylglycerol biosynthesis.</text>
</comment>
<name>A0A0N4VL84_ENTVE</name>
<dbReference type="InterPro" id="IPR007130">
    <property type="entry name" value="DAGAT"/>
</dbReference>
<organism evidence="17">
    <name type="scientific">Enterobius vermicularis</name>
    <name type="common">Human pinworm</name>
    <dbReference type="NCBI Taxonomy" id="51028"/>
    <lineage>
        <taxon>Eukaryota</taxon>
        <taxon>Metazoa</taxon>
        <taxon>Ecdysozoa</taxon>
        <taxon>Nematoda</taxon>
        <taxon>Chromadorea</taxon>
        <taxon>Rhabditida</taxon>
        <taxon>Spirurina</taxon>
        <taxon>Oxyuridomorpha</taxon>
        <taxon>Oxyuroidea</taxon>
        <taxon>Oxyuridae</taxon>
        <taxon>Enterobius</taxon>
    </lineage>
</organism>
<dbReference type="CDD" id="cd07987">
    <property type="entry name" value="LPLAT_MGAT-like"/>
    <property type="match status" value="1"/>
</dbReference>
<dbReference type="STRING" id="51028.A0A0N4VL84"/>
<keyword evidence="9 14" id="KW-0256">Endoplasmic reticulum</keyword>
<evidence type="ECO:0000313" key="17">
    <source>
        <dbReference type="WBParaSite" id="EVEC_0001164401-mRNA-1"/>
    </source>
</evidence>
<comment type="similarity">
    <text evidence="4 14">Belongs to the diacylglycerol acyltransferase family.</text>
</comment>
<evidence type="ECO:0000256" key="5">
    <source>
        <dbReference type="ARBA" id="ARBA00022516"/>
    </source>
</evidence>
<evidence type="ECO:0000313" key="15">
    <source>
        <dbReference type="EMBL" id="VDD96179.1"/>
    </source>
</evidence>
<keyword evidence="16" id="KW-1185">Reference proteome</keyword>
<keyword evidence="5" id="KW-0444">Lipid biosynthesis</keyword>
<dbReference type="WBParaSite" id="EVEC_0001164401-mRNA-1">
    <property type="protein sequence ID" value="EVEC_0001164401-mRNA-1"/>
    <property type="gene ID" value="EVEC_0001164401"/>
</dbReference>
<evidence type="ECO:0000256" key="14">
    <source>
        <dbReference type="RuleBase" id="RU367023"/>
    </source>
</evidence>
<dbReference type="GO" id="GO:0004144">
    <property type="term" value="F:diacylglycerol O-acyltransferase activity"/>
    <property type="evidence" value="ECO:0007669"/>
    <property type="project" value="TreeGrafter"/>
</dbReference>
<evidence type="ECO:0000256" key="2">
    <source>
        <dbReference type="ARBA" id="ARBA00004771"/>
    </source>
</evidence>
<dbReference type="EMBL" id="UXUI01011357">
    <property type="protein sequence ID" value="VDD96179.1"/>
    <property type="molecule type" value="Genomic_DNA"/>
</dbReference>
<dbReference type="GO" id="GO:0005789">
    <property type="term" value="C:endoplasmic reticulum membrane"/>
    <property type="evidence" value="ECO:0007669"/>
    <property type="project" value="UniProtKB-SubCell"/>
</dbReference>
<keyword evidence="11" id="KW-0443">Lipid metabolism</keyword>
<keyword evidence="10" id="KW-1133">Transmembrane helix</keyword>
<protein>
    <recommendedName>
        <fullName evidence="14">Acyltransferase</fullName>
        <ecNumber evidence="14">2.3.1.-</ecNumber>
    </recommendedName>
</protein>
<dbReference type="PANTHER" id="PTHR12317:SF0">
    <property type="entry name" value="ACYLTRANSFERASE"/>
    <property type="match status" value="1"/>
</dbReference>
<evidence type="ECO:0000313" key="16">
    <source>
        <dbReference type="Proteomes" id="UP000274131"/>
    </source>
</evidence>
<keyword evidence="12" id="KW-0472">Membrane</keyword>
<dbReference type="PANTHER" id="PTHR12317">
    <property type="entry name" value="DIACYLGLYCEROL O-ACYLTRANSFERASE"/>
    <property type="match status" value="1"/>
</dbReference>
<keyword evidence="8" id="KW-0319">Glycerol metabolism</keyword>
<evidence type="ECO:0000256" key="6">
    <source>
        <dbReference type="ARBA" id="ARBA00022679"/>
    </source>
</evidence>
<evidence type="ECO:0000256" key="3">
    <source>
        <dbReference type="ARBA" id="ARBA00005189"/>
    </source>
</evidence>
<dbReference type="Proteomes" id="UP000274131">
    <property type="component" value="Unassembled WGS sequence"/>
</dbReference>
<evidence type="ECO:0000256" key="13">
    <source>
        <dbReference type="ARBA" id="ARBA00023315"/>
    </source>
</evidence>
<keyword evidence="13" id="KW-0012">Acyltransferase</keyword>
<keyword evidence="7" id="KW-0812">Transmembrane</keyword>
<reference evidence="17" key="1">
    <citation type="submission" date="2017-02" db="UniProtKB">
        <authorList>
            <consortium name="WormBaseParasite"/>
        </authorList>
    </citation>
    <scope>IDENTIFICATION</scope>
</reference>
<keyword evidence="6 14" id="KW-0808">Transferase</keyword>
<dbReference type="GO" id="GO:0019432">
    <property type="term" value="P:triglyceride biosynthetic process"/>
    <property type="evidence" value="ECO:0007669"/>
    <property type="project" value="TreeGrafter"/>
</dbReference>
<dbReference type="AlphaFoldDB" id="A0A0N4VL84"/>
<dbReference type="EC" id="2.3.1.-" evidence="14"/>
<evidence type="ECO:0000256" key="4">
    <source>
        <dbReference type="ARBA" id="ARBA00005420"/>
    </source>
</evidence>
<gene>
    <name evidence="15" type="ORF">EVEC_LOCUS10930</name>
</gene>
<dbReference type="Pfam" id="PF03982">
    <property type="entry name" value="DAGAT"/>
    <property type="match status" value="1"/>
</dbReference>
<evidence type="ECO:0000256" key="10">
    <source>
        <dbReference type="ARBA" id="ARBA00022989"/>
    </source>
</evidence>
<accession>A0A0N4VL84</accession>